<evidence type="ECO:0000256" key="5">
    <source>
        <dbReference type="SAM" id="MobiDB-lite"/>
    </source>
</evidence>
<dbReference type="PROSITE" id="PS01357">
    <property type="entry name" value="ZF_ZZ_1"/>
    <property type="match status" value="2"/>
</dbReference>
<accession>A0A9P8A1B5</accession>
<gene>
    <name evidence="7" type="ORF">KVV02_001260</name>
</gene>
<name>A0A9P8A1B5_MORAP</name>
<keyword evidence="2 4" id="KW-0863">Zinc-finger</keyword>
<proteinExistence type="predicted"/>
<dbReference type="PROSITE" id="PS50135">
    <property type="entry name" value="ZF_ZZ_2"/>
    <property type="match status" value="3"/>
</dbReference>
<evidence type="ECO:0000313" key="8">
    <source>
        <dbReference type="Proteomes" id="UP000717515"/>
    </source>
</evidence>
<dbReference type="CDD" id="cd14947">
    <property type="entry name" value="NBR1_like"/>
    <property type="match status" value="1"/>
</dbReference>
<dbReference type="Gene3D" id="2.60.40.10">
    <property type="entry name" value="Immunoglobulins"/>
    <property type="match status" value="1"/>
</dbReference>
<dbReference type="GO" id="GO:0008270">
    <property type="term" value="F:zinc ion binding"/>
    <property type="evidence" value="ECO:0007669"/>
    <property type="project" value="UniProtKB-KW"/>
</dbReference>
<evidence type="ECO:0000256" key="2">
    <source>
        <dbReference type="ARBA" id="ARBA00022771"/>
    </source>
</evidence>
<evidence type="ECO:0000256" key="1">
    <source>
        <dbReference type="ARBA" id="ARBA00022723"/>
    </source>
</evidence>
<dbReference type="EMBL" id="JAIFTL010000142">
    <property type="protein sequence ID" value="KAG9322518.1"/>
    <property type="molecule type" value="Genomic_DNA"/>
</dbReference>
<evidence type="ECO:0000256" key="4">
    <source>
        <dbReference type="PROSITE-ProRule" id="PRU00228"/>
    </source>
</evidence>
<keyword evidence="1" id="KW-0479">Metal-binding</keyword>
<keyword evidence="3" id="KW-0862">Zinc</keyword>
<dbReference type="GO" id="GO:0005737">
    <property type="term" value="C:cytoplasm"/>
    <property type="evidence" value="ECO:0007669"/>
    <property type="project" value="UniProtKB-ARBA"/>
</dbReference>
<reference evidence="7" key="1">
    <citation type="submission" date="2021-07" db="EMBL/GenBank/DDBJ databases">
        <title>Draft genome of Mortierella alpina, strain LL118, isolated from an aspen leaf litter sample.</title>
        <authorList>
            <person name="Yang S."/>
            <person name="Vinatzer B.A."/>
        </authorList>
    </citation>
    <scope>NUCLEOTIDE SEQUENCE</scope>
    <source>
        <strain evidence="7">LL118</strain>
    </source>
</reference>
<dbReference type="CDD" id="cd05992">
    <property type="entry name" value="PB1"/>
    <property type="match status" value="1"/>
</dbReference>
<evidence type="ECO:0000259" key="6">
    <source>
        <dbReference type="PROSITE" id="PS50135"/>
    </source>
</evidence>
<dbReference type="AlphaFoldDB" id="A0A9P8A1B5"/>
<evidence type="ECO:0000313" key="7">
    <source>
        <dbReference type="EMBL" id="KAG9322518.1"/>
    </source>
</evidence>
<sequence length="596" mass="66579">MFCVVKATFLSEFRRFTLANIHLNNLQQDVAKISFEALHEKICSLFNQSRMLISYEDENGVRKSIKSDSDVIEAILIFSAQPQPTDTIMVIRLDVEPYKPGAPVDKKDDVLHTTKKLKDLFLAECGYAAKDDLPEYSAMCENNAHLSESSERGAPAGLDSTPTNKEALPAEKEMEAVHLGVYCDHCLSTIRGTRWKCQDCDNYDLCHACRCLANTRHPNHTFRAIVKPDSHSERSSHPSLCIRLRAHEAVRHRASCDVCLSPIVGVRHKCFQCPDYDLCQGCLPLAEVHHKGHTFIPISHPNQITVKVDQTPQYGVVCDGCNNDIYGVRYKCGNCPDYDLCGNCEALPEPIHDPSHVFLKIRKPISMRLASPAPLLPNLYQKGWGRNVCYHPQQTGQTCPAAAKFSRDHDVAPQTVLMKPQPQSPQETLNATFVKDITHKDGEVLAPGTQFVKVWEMTNPGPDVWPEGVVLQFVGGDRMFVDEDMDAKTPEAVVPQGRINEYVCISMPLKTPLTPGRYISYWRLVSPTSGERFGHRVWCDIVVEATTATADIAAAEKTTEHCESAEAVQEQEKAEKDNTAQESDDDDFVVVDAEEM</sequence>
<feature type="compositionally biased region" description="Basic and acidic residues" evidence="5">
    <location>
        <begin position="560"/>
        <end position="579"/>
    </location>
</feature>
<dbReference type="GO" id="GO:0070013">
    <property type="term" value="C:intracellular organelle lumen"/>
    <property type="evidence" value="ECO:0007669"/>
    <property type="project" value="UniProtKB-ARBA"/>
</dbReference>
<dbReference type="SUPFAM" id="SSF57850">
    <property type="entry name" value="RING/U-box"/>
    <property type="match status" value="3"/>
</dbReference>
<dbReference type="SMART" id="SM00291">
    <property type="entry name" value="ZnF_ZZ"/>
    <property type="match status" value="3"/>
</dbReference>
<dbReference type="PANTHER" id="PTHR20930">
    <property type="entry name" value="OVARIAN CARCINOMA ANTIGEN CA125-RELATED"/>
    <property type="match status" value="1"/>
</dbReference>
<dbReference type="Pfam" id="PF00569">
    <property type="entry name" value="ZZ"/>
    <property type="match status" value="3"/>
</dbReference>
<dbReference type="SUPFAM" id="SSF54277">
    <property type="entry name" value="CAD &amp; PB1 domains"/>
    <property type="match status" value="1"/>
</dbReference>
<dbReference type="InterPro" id="IPR043145">
    <property type="entry name" value="Znf_ZZ_sf"/>
</dbReference>
<dbReference type="InterPro" id="IPR013783">
    <property type="entry name" value="Ig-like_fold"/>
</dbReference>
<dbReference type="Gene3D" id="3.30.60.90">
    <property type="match status" value="3"/>
</dbReference>
<dbReference type="CDD" id="cd02340">
    <property type="entry name" value="ZZ_NBR1_like"/>
    <property type="match status" value="2"/>
</dbReference>
<feature type="compositionally biased region" description="Acidic residues" evidence="5">
    <location>
        <begin position="582"/>
        <end position="596"/>
    </location>
</feature>
<dbReference type="Proteomes" id="UP000717515">
    <property type="component" value="Unassembled WGS sequence"/>
</dbReference>
<protein>
    <recommendedName>
        <fullName evidence="6">ZZ-type domain-containing protein</fullName>
    </recommendedName>
</protein>
<organism evidence="7 8">
    <name type="scientific">Mortierella alpina</name>
    <name type="common">Oleaginous fungus</name>
    <name type="synonym">Mortierella renispora</name>
    <dbReference type="NCBI Taxonomy" id="64518"/>
    <lineage>
        <taxon>Eukaryota</taxon>
        <taxon>Fungi</taxon>
        <taxon>Fungi incertae sedis</taxon>
        <taxon>Mucoromycota</taxon>
        <taxon>Mortierellomycotina</taxon>
        <taxon>Mortierellomycetes</taxon>
        <taxon>Mortierellales</taxon>
        <taxon>Mortierellaceae</taxon>
        <taxon>Mortierella</taxon>
    </lineage>
</organism>
<dbReference type="InterPro" id="IPR000433">
    <property type="entry name" value="Znf_ZZ"/>
</dbReference>
<dbReference type="Pfam" id="PF16158">
    <property type="entry name" value="N_BRCA1_IG"/>
    <property type="match status" value="1"/>
</dbReference>
<evidence type="ECO:0000256" key="3">
    <source>
        <dbReference type="ARBA" id="ARBA00022833"/>
    </source>
</evidence>
<dbReference type="CDD" id="cd02249">
    <property type="entry name" value="ZZ"/>
    <property type="match status" value="1"/>
</dbReference>
<comment type="caution">
    <text evidence="7">The sequence shown here is derived from an EMBL/GenBank/DDBJ whole genome shotgun (WGS) entry which is preliminary data.</text>
</comment>
<dbReference type="FunFam" id="3.30.60.90:FF:000007">
    <property type="entry name" value="Next to BRCA1 gene 1 protein"/>
    <property type="match status" value="1"/>
</dbReference>
<dbReference type="InterPro" id="IPR032350">
    <property type="entry name" value="Nbr1_FW"/>
</dbReference>
<feature type="domain" description="ZZ-type" evidence="6">
    <location>
        <begin position="251"/>
        <end position="303"/>
    </location>
</feature>
<dbReference type="PANTHER" id="PTHR20930:SF0">
    <property type="entry name" value="PROTEIN ILRUN"/>
    <property type="match status" value="1"/>
</dbReference>
<feature type="domain" description="ZZ-type" evidence="6">
    <location>
        <begin position="178"/>
        <end position="230"/>
    </location>
</feature>
<feature type="region of interest" description="Disordered" evidence="5">
    <location>
        <begin position="560"/>
        <end position="596"/>
    </location>
</feature>
<feature type="domain" description="ZZ-type" evidence="6">
    <location>
        <begin position="313"/>
        <end position="366"/>
    </location>
</feature>